<dbReference type="AlphaFoldDB" id="A0A9N9Z6P1"/>
<accession>A0A9N9Z6P1</accession>
<evidence type="ECO:0000313" key="1">
    <source>
        <dbReference type="EMBL" id="CAH0050021.1"/>
    </source>
</evidence>
<protein>
    <submittedName>
        <fullName evidence="1">Uncharacterized protein</fullName>
    </submittedName>
</protein>
<dbReference type="OrthoDB" id="2099276at2759"/>
<name>A0A9N9Z6P1_9HYPO</name>
<dbReference type="Proteomes" id="UP000775872">
    <property type="component" value="Unassembled WGS sequence"/>
</dbReference>
<gene>
    <name evidence="1" type="ORF">CSOL1703_00001984</name>
</gene>
<reference evidence="1" key="1">
    <citation type="submission" date="2021-10" db="EMBL/GenBank/DDBJ databases">
        <authorList>
            <person name="Piombo E."/>
        </authorList>
    </citation>
    <scope>NUCLEOTIDE SEQUENCE</scope>
</reference>
<evidence type="ECO:0000313" key="2">
    <source>
        <dbReference type="Proteomes" id="UP000775872"/>
    </source>
</evidence>
<sequence length="165" mass="18859">MEHVHVNFASKGAFRVQGMDEPGCNCPDLPKQPLLVCKPPQKEIEELLYGENRVIIRTHRQAEDFEVFRNLPSGGVRVMRLLLVRLTSWPCVRGHSWEIYLALSARLTPTQATSHRVIQSFHLETTYPRALFEQWIAICQRLPDEAVSETLHSQLICDVQDLATA</sequence>
<comment type="caution">
    <text evidence="1">The sequence shown here is derived from an EMBL/GenBank/DDBJ whole genome shotgun (WGS) entry which is preliminary data.</text>
</comment>
<organism evidence="1 2">
    <name type="scientific">Clonostachys solani</name>
    <dbReference type="NCBI Taxonomy" id="160281"/>
    <lineage>
        <taxon>Eukaryota</taxon>
        <taxon>Fungi</taxon>
        <taxon>Dikarya</taxon>
        <taxon>Ascomycota</taxon>
        <taxon>Pezizomycotina</taxon>
        <taxon>Sordariomycetes</taxon>
        <taxon>Hypocreomycetidae</taxon>
        <taxon>Hypocreales</taxon>
        <taxon>Bionectriaceae</taxon>
        <taxon>Clonostachys</taxon>
    </lineage>
</organism>
<keyword evidence="2" id="KW-1185">Reference proteome</keyword>
<dbReference type="EMBL" id="CABFOC020000035">
    <property type="protein sequence ID" value="CAH0050021.1"/>
    <property type="molecule type" value="Genomic_DNA"/>
</dbReference>
<proteinExistence type="predicted"/>